<dbReference type="Gramene" id="Pp3c5_780V3.2">
    <property type="protein sequence ID" value="PAC:32954688.CDS.1"/>
    <property type="gene ID" value="Pp3c5_780"/>
</dbReference>
<evidence type="ECO:0000313" key="2">
    <source>
        <dbReference type="EMBL" id="PNR53383.1"/>
    </source>
</evidence>
<feature type="region of interest" description="Disordered" evidence="1">
    <location>
        <begin position="27"/>
        <end position="59"/>
    </location>
</feature>
<dbReference type="Proteomes" id="UP000006727">
    <property type="component" value="Chromosome 5"/>
</dbReference>
<protein>
    <submittedName>
        <fullName evidence="2 3">Uncharacterized protein</fullName>
    </submittedName>
</protein>
<dbReference type="PaxDb" id="3218-PP1S259_89V6.1"/>
<evidence type="ECO:0000256" key="1">
    <source>
        <dbReference type="SAM" id="MobiDB-lite"/>
    </source>
</evidence>
<dbReference type="HOGENOM" id="CLU_1985373_0_0_1"/>
<dbReference type="Gramene" id="Pp3c5_780V3.1">
    <property type="protein sequence ID" value="PAC:32954687.CDS.1"/>
    <property type="gene ID" value="Pp3c5_780"/>
</dbReference>
<proteinExistence type="predicted"/>
<evidence type="ECO:0000313" key="3">
    <source>
        <dbReference type="EnsemblPlants" id="PAC:32954687.CDS.1"/>
    </source>
</evidence>
<dbReference type="EnsemblPlants" id="Pp3c5_780V3.1">
    <property type="protein sequence ID" value="PAC:32954687.CDS.1"/>
    <property type="gene ID" value="Pp3c5_780"/>
</dbReference>
<gene>
    <name evidence="2" type="ORF">PHYPA_007058</name>
</gene>
<reference evidence="2 4" key="2">
    <citation type="journal article" date="2018" name="Plant J.">
        <title>The Physcomitrella patens chromosome-scale assembly reveals moss genome structure and evolution.</title>
        <authorList>
            <person name="Lang D."/>
            <person name="Ullrich K.K."/>
            <person name="Murat F."/>
            <person name="Fuchs J."/>
            <person name="Jenkins J."/>
            <person name="Haas F.B."/>
            <person name="Piednoel M."/>
            <person name="Gundlach H."/>
            <person name="Van Bel M."/>
            <person name="Meyberg R."/>
            <person name="Vives C."/>
            <person name="Morata J."/>
            <person name="Symeonidi A."/>
            <person name="Hiss M."/>
            <person name="Muchero W."/>
            <person name="Kamisugi Y."/>
            <person name="Saleh O."/>
            <person name="Blanc G."/>
            <person name="Decker E.L."/>
            <person name="van Gessel N."/>
            <person name="Grimwood J."/>
            <person name="Hayes R.D."/>
            <person name="Graham S.W."/>
            <person name="Gunter L.E."/>
            <person name="McDaniel S.F."/>
            <person name="Hoernstein S.N.W."/>
            <person name="Larsson A."/>
            <person name="Li F.W."/>
            <person name="Perroud P.F."/>
            <person name="Phillips J."/>
            <person name="Ranjan P."/>
            <person name="Rokshar D.S."/>
            <person name="Rothfels C.J."/>
            <person name="Schneider L."/>
            <person name="Shu S."/>
            <person name="Stevenson D.W."/>
            <person name="Thummler F."/>
            <person name="Tillich M."/>
            <person name="Villarreal Aguilar J.C."/>
            <person name="Widiez T."/>
            <person name="Wong G.K."/>
            <person name="Wymore A."/>
            <person name="Zhang Y."/>
            <person name="Zimmer A.D."/>
            <person name="Quatrano R.S."/>
            <person name="Mayer K.F.X."/>
            <person name="Goodstein D."/>
            <person name="Casacuberta J.M."/>
            <person name="Vandepoele K."/>
            <person name="Reski R."/>
            <person name="Cuming A.C."/>
            <person name="Tuskan G.A."/>
            <person name="Maumus F."/>
            <person name="Salse J."/>
            <person name="Schmutz J."/>
            <person name="Rensing S.A."/>
        </authorList>
    </citation>
    <scope>NUCLEOTIDE SEQUENCE [LARGE SCALE GENOMIC DNA]</scope>
    <source>
        <strain evidence="3 4">cv. Gransden 2004</strain>
    </source>
</reference>
<dbReference type="EMBL" id="ABEU02000005">
    <property type="protein sequence ID" value="PNR53383.1"/>
    <property type="molecule type" value="Genomic_DNA"/>
</dbReference>
<reference evidence="2 4" key="1">
    <citation type="journal article" date="2008" name="Science">
        <title>The Physcomitrella genome reveals evolutionary insights into the conquest of land by plants.</title>
        <authorList>
            <person name="Rensing S."/>
            <person name="Lang D."/>
            <person name="Zimmer A."/>
            <person name="Terry A."/>
            <person name="Salamov A."/>
            <person name="Shapiro H."/>
            <person name="Nishiyama T."/>
            <person name="Perroud P.-F."/>
            <person name="Lindquist E."/>
            <person name="Kamisugi Y."/>
            <person name="Tanahashi T."/>
            <person name="Sakakibara K."/>
            <person name="Fujita T."/>
            <person name="Oishi K."/>
            <person name="Shin-I T."/>
            <person name="Kuroki Y."/>
            <person name="Toyoda A."/>
            <person name="Suzuki Y."/>
            <person name="Hashimoto A."/>
            <person name="Yamaguchi K."/>
            <person name="Sugano A."/>
            <person name="Kohara Y."/>
            <person name="Fujiyama A."/>
            <person name="Anterola A."/>
            <person name="Aoki S."/>
            <person name="Ashton N."/>
            <person name="Barbazuk W.B."/>
            <person name="Barker E."/>
            <person name="Bennetzen J."/>
            <person name="Bezanilla M."/>
            <person name="Blankenship R."/>
            <person name="Cho S.H."/>
            <person name="Dutcher S."/>
            <person name="Estelle M."/>
            <person name="Fawcett J.A."/>
            <person name="Gundlach H."/>
            <person name="Hanada K."/>
            <person name="Heyl A."/>
            <person name="Hicks K.A."/>
            <person name="Hugh J."/>
            <person name="Lohr M."/>
            <person name="Mayer K."/>
            <person name="Melkozernov A."/>
            <person name="Murata T."/>
            <person name="Nelson D."/>
            <person name="Pils B."/>
            <person name="Prigge M."/>
            <person name="Reiss B."/>
            <person name="Renner T."/>
            <person name="Rombauts S."/>
            <person name="Rushton P."/>
            <person name="Sanderfoot A."/>
            <person name="Schween G."/>
            <person name="Shiu S.-H."/>
            <person name="Stueber K."/>
            <person name="Theodoulou F.L."/>
            <person name="Tu H."/>
            <person name="Van de Peer Y."/>
            <person name="Verrier P.J."/>
            <person name="Waters E."/>
            <person name="Wood A."/>
            <person name="Yang L."/>
            <person name="Cove D."/>
            <person name="Cuming A."/>
            <person name="Hasebe M."/>
            <person name="Lucas S."/>
            <person name="Mishler D.B."/>
            <person name="Reski R."/>
            <person name="Grigoriev I."/>
            <person name="Quatrano R.S."/>
            <person name="Boore J.L."/>
        </authorList>
    </citation>
    <scope>NUCLEOTIDE SEQUENCE [LARGE SCALE GENOMIC DNA]</scope>
    <source>
        <strain evidence="3 4">cv. Gransden 2004</strain>
    </source>
</reference>
<reference evidence="3" key="3">
    <citation type="submission" date="2020-12" db="UniProtKB">
        <authorList>
            <consortium name="EnsemblPlants"/>
        </authorList>
    </citation>
    <scope>IDENTIFICATION</scope>
</reference>
<keyword evidence="4" id="KW-1185">Reference proteome</keyword>
<accession>A9TLL1</accession>
<evidence type="ECO:0000313" key="4">
    <source>
        <dbReference type="Proteomes" id="UP000006727"/>
    </source>
</evidence>
<dbReference type="AlphaFoldDB" id="A9TLL1"/>
<name>A9TLL1_PHYPA</name>
<sequence>MAATDLHISNSIAQNLSQFRNSKDVRAASSAVGAPFQQPAKEDHDDDYSTAPAGPSVEEWVDKEFGGSQTSEETDLYTILRTQAVDEYIEMMDFMDTPLTDKQSAIFSPSDDEDMFFDPELWSFSS</sequence>
<dbReference type="InParanoid" id="A9TLL1"/>
<dbReference type="EnsemblPlants" id="Pp3c5_780V3.2">
    <property type="protein sequence ID" value="PAC:32954688.CDS.1"/>
    <property type="gene ID" value="Pp3c5_780"/>
</dbReference>
<organism evidence="2">
    <name type="scientific">Physcomitrium patens</name>
    <name type="common">Spreading-leaved earth moss</name>
    <name type="synonym">Physcomitrella patens</name>
    <dbReference type="NCBI Taxonomy" id="3218"/>
    <lineage>
        <taxon>Eukaryota</taxon>
        <taxon>Viridiplantae</taxon>
        <taxon>Streptophyta</taxon>
        <taxon>Embryophyta</taxon>
        <taxon>Bryophyta</taxon>
        <taxon>Bryophytina</taxon>
        <taxon>Bryopsida</taxon>
        <taxon>Funariidae</taxon>
        <taxon>Funariales</taxon>
        <taxon>Funariaceae</taxon>
        <taxon>Physcomitrium</taxon>
    </lineage>
</organism>